<feature type="compositionally biased region" description="Low complexity" evidence="1">
    <location>
        <begin position="182"/>
        <end position="195"/>
    </location>
</feature>
<evidence type="ECO:0000313" key="3">
    <source>
        <dbReference type="Proteomes" id="UP000269721"/>
    </source>
</evidence>
<sequence>MSLVSPRKEFNVRRWEVSRNQMNQEASISRSGYLSIWISIGIHPASVPFPKMMGASALIDASWKRQSPALHFARVVATRSTLSPTGTRAAGAPTLILSRATGMASRPASSLDTKNRTVRDPRLGQRTLLVPPVHHGCDLLHADTPQEFFLPFHILKEVIARAEKWCVLDILRPSVSSPPPRRASLANAASACSQAKTSLPGRRSRWSTR</sequence>
<dbReference type="AlphaFoldDB" id="A0A4P9W2H6"/>
<organism evidence="2 3">
    <name type="scientific">Blyttiomyces helicus</name>
    <dbReference type="NCBI Taxonomy" id="388810"/>
    <lineage>
        <taxon>Eukaryota</taxon>
        <taxon>Fungi</taxon>
        <taxon>Fungi incertae sedis</taxon>
        <taxon>Chytridiomycota</taxon>
        <taxon>Chytridiomycota incertae sedis</taxon>
        <taxon>Chytridiomycetes</taxon>
        <taxon>Chytridiomycetes incertae sedis</taxon>
        <taxon>Blyttiomyces</taxon>
    </lineage>
</organism>
<dbReference type="EMBL" id="KZ998602">
    <property type="protein sequence ID" value="RKO85942.1"/>
    <property type="molecule type" value="Genomic_DNA"/>
</dbReference>
<evidence type="ECO:0000313" key="2">
    <source>
        <dbReference type="EMBL" id="RKO85942.1"/>
    </source>
</evidence>
<evidence type="ECO:0000256" key="1">
    <source>
        <dbReference type="SAM" id="MobiDB-lite"/>
    </source>
</evidence>
<name>A0A4P9W2H6_9FUNG</name>
<reference evidence="3" key="1">
    <citation type="journal article" date="2018" name="Nat. Microbiol.">
        <title>Leveraging single-cell genomics to expand the fungal tree of life.</title>
        <authorList>
            <person name="Ahrendt S.R."/>
            <person name="Quandt C.A."/>
            <person name="Ciobanu D."/>
            <person name="Clum A."/>
            <person name="Salamov A."/>
            <person name="Andreopoulos B."/>
            <person name="Cheng J.F."/>
            <person name="Woyke T."/>
            <person name="Pelin A."/>
            <person name="Henrissat B."/>
            <person name="Reynolds N.K."/>
            <person name="Benny G.L."/>
            <person name="Smith M.E."/>
            <person name="James T.Y."/>
            <person name="Grigoriev I.V."/>
        </authorList>
    </citation>
    <scope>NUCLEOTIDE SEQUENCE [LARGE SCALE GENOMIC DNA]</scope>
</reference>
<protein>
    <submittedName>
        <fullName evidence="2">Uncharacterized protein</fullName>
    </submittedName>
</protein>
<dbReference type="Proteomes" id="UP000269721">
    <property type="component" value="Unassembled WGS sequence"/>
</dbReference>
<feature type="region of interest" description="Disordered" evidence="1">
    <location>
        <begin position="176"/>
        <end position="209"/>
    </location>
</feature>
<proteinExistence type="predicted"/>
<keyword evidence="3" id="KW-1185">Reference proteome</keyword>
<accession>A0A4P9W2H6</accession>
<gene>
    <name evidence="2" type="ORF">BDK51DRAFT_41908</name>
</gene>